<dbReference type="AlphaFoldDB" id="A0A9X8UIV9"/>
<dbReference type="SUPFAM" id="SSF47413">
    <property type="entry name" value="lambda repressor-like DNA-binding domains"/>
    <property type="match status" value="1"/>
</dbReference>
<dbReference type="Pfam" id="PF13443">
    <property type="entry name" value="HTH_26"/>
    <property type="match status" value="1"/>
</dbReference>
<organism evidence="3 4">
    <name type="scientific">Harryflintia acetispora</name>
    <dbReference type="NCBI Taxonomy" id="1849041"/>
    <lineage>
        <taxon>Bacteria</taxon>
        <taxon>Bacillati</taxon>
        <taxon>Bacillota</taxon>
        <taxon>Clostridia</taxon>
        <taxon>Eubacteriales</taxon>
        <taxon>Oscillospiraceae</taxon>
        <taxon>Harryflintia</taxon>
    </lineage>
</organism>
<reference evidence="3 4" key="1">
    <citation type="submission" date="2019-03" db="EMBL/GenBank/DDBJ databases">
        <title>Genomic Encyclopedia of Type Strains, Phase IV (KMG-IV): sequencing the most valuable type-strain genomes for metagenomic binning, comparative biology and taxonomic classification.</title>
        <authorList>
            <person name="Goeker M."/>
        </authorList>
    </citation>
    <scope>NUCLEOTIDE SEQUENCE [LARGE SCALE GENOMIC DNA]</scope>
    <source>
        <strain evidence="3 4">DSM 100433</strain>
    </source>
</reference>
<keyword evidence="4" id="KW-1185">Reference proteome</keyword>
<evidence type="ECO:0000313" key="4">
    <source>
        <dbReference type="Proteomes" id="UP000294682"/>
    </source>
</evidence>
<keyword evidence="3" id="KW-0238">DNA-binding</keyword>
<accession>A0A9X8UIV9</accession>
<name>A0A9X8UIV9_9FIRM</name>
<evidence type="ECO:0000313" key="3">
    <source>
        <dbReference type="EMBL" id="TCL43060.1"/>
    </source>
</evidence>
<sequence length="103" mass="12151">MRRMYQGQDHGRILVRIDEKMAELNVSKSTLCRYTDSKYDVINRYWHGATLRRADLDILARICYVLECPLHELMYYAEPEQEDEQPDEKDEQPEEAAAPSAQE</sequence>
<dbReference type="OrthoDB" id="9805309at2"/>
<feature type="region of interest" description="Disordered" evidence="1">
    <location>
        <begin position="77"/>
        <end position="103"/>
    </location>
</feature>
<protein>
    <submittedName>
        <fullName evidence="3">Cro/C1-type helix-turn-helix DNA-binding protein</fullName>
    </submittedName>
</protein>
<dbReference type="RefSeq" id="WP_079698496.1">
    <property type="nucleotide sequence ID" value="NZ_JADNAH010000021.1"/>
</dbReference>
<gene>
    <name evidence="3" type="ORF">EDD78_107164</name>
</gene>
<evidence type="ECO:0000259" key="2">
    <source>
        <dbReference type="Pfam" id="PF13443"/>
    </source>
</evidence>
<dbReference type="EMBL" id="SLUK01000007">
    <property type="protein sequence ID" value="TCL43060.1"/>
    <property type="molecule type" value="Genomic_DNA"/>
</dbReference>
<dbReference type="Proteomes" id="UP000294682">
    <property type="component" value="Unassembled WGS sequence"/>
</dbReference>
<dbReference type="GO" id="GO:0003677">
    <property type="term" value="F:DNA binding"/>
    <property type="evidence" value="ECO:0007669"/>
    <property type="project" value="UniProtKB-KW"/>
</dbReference>
<feature type="domain" description="HTH cro/C1-type" evidence="2">
    <location>
        <begin position="16"/>
        <end position="76"/>
    </location>
</feature>
<feature type="compositionally biased region" description="Acidic residues" evidence="1">
    <location>
        <begin position="79"/>
        <end position="94"/>
    </location>
</feature>
<dbReference type="InterPro" id="IPR010982">
    <property type="entry name" value="Lambda_DNA-bd_dom_sf"/>
</dbReference>
<comment type="caution">
    <text evidence="3">The sequence shown here is derived from an EMBL/GenBank/DDBJ whole genome shotgun (WGS) entry which is preliminary data.</text>
</comment>
<proteinExistence type="predicted"/>
<evidence type="ECO:0000256" key="1">
    <source>
        <dbReference type="SAM" id="MobiDB-lite"/>
    </source>
</evidence>
<dbReference type="InterPro" id="IPR001387">
    <property type="entry name" value="Cro/C1-type_HTH"/>
</dbReference>